<feature type="compositionally biased region" description="Basic and acidic residues" evidence="1">
    <location>
        <begin position="41"/>
        <end position="50"/>
    </location>
</feature>
<name>A0A7W2D4E1_9ACTN</name>
<dbReference type="AlphaFoldDB" id="A0A7W2D4E1"/>
<dbReference type="EMBL" id="JACEQY010000029">
    <property type="protein sequence ID" value="MBA4864416.1"/>
    <property type="molecule type" value="Genomic_DNA"/>
</dbReference>
<gene>
    <name evidence="2" type="ORF">H1V43_24285</name>
</gene>
<evidence type="ECO:0000256" key="1">
    <source>
        <dbReference type="SAM" id="MobiDB-lite"/>
    </source>
</evidence>
<sequence length="216" mass="22757">MDTTDTPDTPPCGTRHPGGERPGAARPGRGGRHRLACTLGEGHDGDHRDASGQTWPQRPNSASNMAECGVLPPGPLMPACLRLAGHDGAHGNITDRAWAAPGDKCDPGDTYDLGGPCDGCGSPHGPQATVTDAATGRHQQVCQQCACDSSRPAARRPLRMCVRCDVLTDAPVLVSEVHQASGPGWNVYACPGCAPYFPPLPDVLDLFPRRREEGER</sequence>
<evidence type="ECO:0000313" key="3">
    <source>
        <dbReference type="Proteomes" id="UP000586976"/>
    </source>
</evidence>
<protein>
    <submittedName>
        <fullName evidence="2">Uncharacterized protein</fullName>
    </submittedName>
</protein>
<organism evidence="2 3">
    <name type="scientific">Streptomyces himalayensis subsp. aureolus</name>
    <dbReference type="NCBI Taxonomy" id="2758039"/>
    <lineage>
        <taxon>Bacteria</taxon>
        <taxon>Bacillati</taxon>
        <taxon>Actinomycetota</taxon>
        <taxon>Actinomycetes</taxon>
        <taxon>Kitasatosporales</taxon>
        <taxon>Streptomycetaceae</taxon>
        <taxon>Streptomyces</taxon>
        <taxon>Streptomyces himalayensis</taxon>
    </lineage>
</organism>
<feature type="compositionally biased region" description="Polar residues" evidence="1">
    <location>
        <begin position="51"/>
        <end position="63"/>
    </location>
</feature>
<accession>A0A7W2D4E1</accession>
<evidence type="ECO:0000313" key="2">
    <source>
        <dbReference type="EMBL" id="MBA4864416.1"/>
    </source>
</evidence>
<dbReference type="Proteomes" id="UP000586976">
    <property type="component" value="Unassembled WGS sequence"/>
</dbReference>
<proteinExistence type="predicted"/>
<keyword evidence="3" id="KW-1185">Reference proteome</keyword>
<comment type="caution">
    <text evidence="2">The sequence shown here is derived from an EMBL/GenBank/DDBJ whole genome shotgun (WGS) entry which is preliminary data.</text>
</comment>
<dbReference type="RefSeq" id="WP_181866097.1">
    <property type="nucleotide sequence ID" value="NZ_JACEQY010000029.1"/>
</dbReference>
<feature type="region of interest" description="Disordered" evidence="1">
    <location>
        <begin position="1"/>
        <end position="63"/>
    </location>
</feature>
<reference evidence="2 3" key="1">
    <citation type="submission" date="2020-07" db="EMBL/GenBank/DDBJ databases">
        <title>Streptomyces isolated from Indian soil.</title>
        <authorList>
            <person name="Mandal S."/>
            <person name="Maiti P.K."/>
        </authorList>
    </citation>
    <scope>NUCLEOTIDE SEQUENCE [LARGE SCALE GENOMIC DNA]</scope>
    <source>
        <strain evidence="2 3">PSKA54</strain>
    </source>
</reference>